<reference evidence="2" key="1">
    <citation type="submission" date="2021-01" db="EMBL/GenBank/DDBJ databases">
        <authorList>
            <person name="Corre E."/>
            <person name="Pelletier E."/>
            <person name="Niang G."/>
            <person name="Scheremetjew M."/>
            <person name="Finn R."/>
            <person name="Kale V."/>
            <person name="Holt S."/>
            <person name="Cochrane G."/>
            <person name="Meng A."/>
            <person name="Brown T."/>
            <person name="Cohen L."/>
        </authorList>
    </citation>
    <scope>NUCLEOTIDE SEQUENCE</scope>
    <source>
        <strain evidence="2">CCMP281</strain>
    </source>
</reference>
<dbReference type="InterPro" id="IPR022935">
    <property type="entry name" value="ClpS"/>
</dbReference>
<dbReference type="PANTHER" id="PTHR33473:SF17">
    <property type="entry name" value="ATP-DEPENDENT CLP PROTEASE ADAPTER PROTEIN CLPS1, CHLOROPLASTIC"/>
    <property type="match status" value="1"/>
</dbReference>
<evidence type="ECO:0000313" key="2">
    <source>
        <dbReference type="EMBL" id="CAE0125756.1"/>
    </source>
</evidence>
<gene>
    <name evidence="2" type="ORF">HERI1096_LOCUS25731</name>
</gene>
<evidence type="ECO:0000259" key="1">
    <source>
        <dbReference type="Pfam" id="PF02617"/>
    </source>
</evidence>
<dbReference type="GO" id="GO:0006508">
    <property type="term" value="P:proteolysis"/>
    <property type="evidence" value="ECO:0007669"/>
    <property type="project" value="InterPro"/>
</dbReference>
<dbReference type="Pfam" id="PF02617">
    <property type="entry name" value="ClpS"/>
    <property type="match status" value="1"/>
</dbReference>
<feature type="domain" description="Adaptor protein ClpS core" evidence="1">
    <location>
        <begin position="73"/>
        <end position="140"/>
    </location>
</feature>
<protein>
    <recommendedName>
        <fullName evidence="1">Adaptor protein ClpS core domain-containing protein</fullName>
    </recommendedName>
</protein>
<dbReference type="AlphaFoldDB" id="A0A7S3B7I0"/>
<dbReference type="InterPro" id="IPR014719">
    <property type="entry name" value="Ribosomal_bL12_C/ClpS-like"/>
</dbReference>
<sequence length="152" mass="16574">MLPFLALLPSVAAIVLPPRAALLPPSPYALPRTATRRMAVVSPSMVVDAPVKIPDMAPLLAPTKPGSDRDNEKAKKFKLLLFNDNVNRREYVARVLVGNIPDFSQTDAYRVMQKAHKSGMAVVGVWVFEVAEAYCDRLKSGGLIASVTEEDD</sequence>
<dbReference type="Gene3D" id="3.30.1390.10">
    <property type="match status" value="1"/>
</dbReference>
<organism evidence="2">
    <name type="scientific">Haptolina ericina</name>
    <dbReference type="NCBI Taxonomy" id="156174"/>
    <lineage>
        <taxon>Eukaryota</taxon>
        <taxon>Haptista</taxon>
        <taxon>Haptophyta</taxon>
        <taxon>Prymnesiophyceae</taxon>
        <taxon>Prymnesiales</taxon>
        <taxon>Prymnesiaceae</taxon>
        <taxon>Haptolina</taxon>
    </lineage>
</organism>
<dbReference type="SUPFAM" id="SSF54736">
    <property type="entry name" value="ClpS-like"/>
    <property type="match status" value="1"/>
</dbReference>
<dbReference type="InterPro" id="IPR003769">
    <property type="entry name" value="ClpS_core"/>
</dbReference>
<proteinExistence type="predicted"/>
<dbReference type="EMBL" id="HBHX01046488">
    <property type="protein sequence ID" value="CAE0125756.1"/>
    <property type="molecule type" value="Transcribed_RNA"/>
</dbReference>
<name>A0A7S3B7I0_9EUKA</name>
<dbReference type="PANTHER" id="PTHR33473">
    <property type="entry name" value="ATP-DEPENDENT CLP PROTEASE ADAPTER PROTEIN CLPS1, CHLOROPLASTIC"/>
    <property type="match status" value="1"/>
</dbReference>
<dbReference type="GO" id="GO:0030163">
    <property type="term" value="P:protein catabolic process"/>
    <property type="evidence" value="ECO:0007669"/>
    <property type="project" value="InterPro"/>
</dbReference>
<accession>A0A7S3B7I0</accession>